<evidence type="ECO:0000256" key="2">
    <source>
        <dbReference type="ARBA" id="ARBA00021310"/>
    </source>
</evidence>
<name>A0ABT4UL87_9BACT</name>
<dbReference type="InterPro" id="IPR037278">
    <property type="entry name" value="ARFGAP/RecO"/>
</dbReference>
<dbReference type="InterPro" id="IPR042242">
    <property type="entry name" value="RecO_C"/>
</dbReference>
<dbReference type="PANTHER" id="PTHR33991">
    <property type="entry name" value="DNA REPAIR PROTEIN RECO"/>
    <property type="match status" value="1"/>
</dbReference>
<evidence type="ECO:0000259" key="8">
    <source>
        <dbReference type="Pfam" id="PF11967"/>
    </source>
</evidence>
<evidence type="ECO:0000256" key="7">
    <source>
        <dbReference type="HAMAP-Rule" id="MF_00201"/>
    </source>
</evidence>
<evidence type="ECO:0000256" key="5">
    <source>
        <dbReference type="ARBA" id="ARBA00023204"/>
    </source>
</evidence>
<dbReference type="HAMAP" id="MF_00201">
    <property type="entry name" value="RecO"/>
    <property type="match status" value="1"/>
</dbReference>
<dbReference type="PANTHER" id="PTHR33991:SF1">
    <property type="entry name" value="DNA REPAIR PROTEIN RECO"/>
    <property type="match status" value="1"/>
</dbReference>
<keyword evidence="4 7" id="KW-0233">DNA recombination</keyword>
<evidence type="ECO:0000256" key="4">
    <source>
        <dbReference type="ARBA" id="ARBA00023172"/>
    </source>
</evidence>
<dbReference type="Gene3D" id="2.40.50.140">
    <property type="entry name" value="Nucleic acid-binding proteins"/>
    <property type="match status" value="1"/>
</dbReference>
<dbReference type="SUPFAM" id="SSF50249">
    <property type="entry name" value="Nucleic acid-binding proteins"/>
    <property type="match status" value="1"/>
</dbReference>
<evidence type="ECO:0000313" key="9">
    <source>
        <dbReference type="EMBL" id="MDA3614960.1"/>
    </source>
</evidence>
<proteinExistence type="inferred from homology"/>
<dbReference type="InterPro" id="IPR022572">
    <property type="entry name" value="DNA_rep/recomb_RecO_N"/>
</dbReference>
<dbReference type="Proteomes" id="UP001210231">
    <property type="component" value="Unassembled WGS sequence"/>
</dbReference>
<dbReference type="Pfam" id="PF11967">
    <property type="entry name" value="RecO_N"/>
    <property type="match status" value="1"/>
</dbReference>
<keyword evidence="3 7" id="KW-0227">DNA damage</keyword>
<dbReference type="NCBIfam" id="TIGR00613">
    <property type="entry name" value="reco"/>
    <property type="match status" value="1"/>
</dbReference>
<organism evidence="9 10">
    <name type="scientific">Polluticaenibacter yanchengensis</name>
    <dbReference type="NCBI Taxonomy" id="3014562"/>
    <lineage>
        <taxon>Bacteria</taxon>
        <taxon>Pseudomonadati</taxon>
        <taxon>Bacteroidota</taxon>
        <taxon>Chitinophagia</taxon>
        <taxon>Chitinophagales</taxon>
        <taxon>Chitinophagaceae</taxon>
        <taxon>Polluticaenibacter</taxon>
    </lineage>
</organism>
<keyword evidence="5 7" id="KW-0234">DNA repair</keyword>
<comment type="caution">
    <text evidence="9">The sequence shown here is derived from an EMBL/GenBank/DDBJ whole genome shotgun (WGS) entry which is preliminary data.</text>
</comment>
<dbReference type="EMBL" id="JAQGEF010000008">
    <property type="protein sequence ID" value="MDA3614960.1"/>
    <property type="molecule type" value="Genomic_DNA"/>
</dbReference>
<evidence type="ECO:0000313" key="10">
    <source>
        <dbReference type="Proteomes" id="UP001210231"/>
    </source>
</evidence>
<accession>A0ABT4UL87</accession>
<evidence type="ECO:0000256" key="3">
    <source>
        <dbReference type="ARBA" id="ARBA00022763"/>
    </source>
</evidence>
<comment type="similarity">
    <text evidence="1 7">Belongs to the RecO family.</text>
</comment>
<feature type="domain" description="DNA replication/recombination mediator RecO N-terminal" evidence="8">
    <location>
        <begin position="1"/>
        <end position="80"/>
    </location>
</feature>
<dbReference type="InterPro" id="IPR012340">
    <property type="entry name" value="NA-bd_OB-fold"/>
</dbReference>
<dbReference type="RefSeq" id="WP_407031283.1">
    <property type="nucleotide sequence ID" value="NZ_JAQGEF010000008.1"/>
</dbReference>
<dbReference type="SUPFAM" id="SSF57863">
    <property type="entry name" value="ArfGap/RecO-like zinc finger"/>
    <property type="match status" value="1"/>
</dbReference>
<sequence length="246" mass="28645">MQLHNTSAIVLRTIPYGDTSIIVTALTEKFGLQLYIVKGARKTNSKGKSLAQYFQPTAQLDMVVYNQPSKNFQFIKEVKWQVIYQNILEKVLYNAVAIYMAELLFKCIKEAEENQELYDFVRDNIRILDTAETQTLINMPVYFALHLAEYLGFRIEDNFDEAHQVLDWHSGTFIEELPSHSNYLPADLSFYVSEFLKSNNPITLYRIKTNRTDRQQILLGLEVFYKHHVPDFTSLKSLSILMQILD</sequence>
<comment type="function">
    <text evidence="7">Involved in DNA repair and RecF pathway recombination.</text>
</comment>
<protein>
    <recommendedName>
        <fullName evidence="2 7">DNA repair protein RecO</fullName>
    </recommendedName>
    <alternativeName>
        <fullName evidence="6 7">Recombination protein O</fullName>
    </alternativeName>
</protein>
<dbReference type="Gene3D" id="1.20.1440.120">
    <property type="entry name" value="Recombination protein O, C-terminal domain"/>
    <property type="match status" value="1"/>
</dbReference>
<dbReference type="Pfam" id="PF02565">
    <property type="entry name" value="RecO_C"/>
    <property type="match status" value="1"/>
</dbReference>
<evidence type="ECO:0000256" key="1">
    <source>
        <dbReference type="ARBA" id="ARBA00007452"/>
    </source>
</evidence>
<reference evidence="9 10" key="1">
    <citation type="submission" date="2022-12" db="EMBL/GenBank/DDBJ databases">
        <title>Chitinophagaceae gen. sp. nov., a new member of the family Chitinophagaceae, isolated from soil in a chemical factory.</title>
        <authorList>
            <person name="Ke Z."/>
        </authorList>
    </citation>
    <scope>NUCLEOTIDE SEQUENCE [LARGE SCALE GENOMIC DNA]</scope>
    <source>
        <strain evidence="9 10">LY-5</strain>
    </source>
</reference>
<keyword evidence="10" id="KW-1185">Reference proteome</keyword>
<dbReference type="InterPro" id="IPR003717">
    <property type="entry name" value="RecO"/>
</dbReference>
<evidence type="ECO:0000256" key="6">
    <source>
        <dbReference type="ARBA" id="ARBA00033409"/>
    </source>
</evidence>
<gene>
    <name evidence="7 9" type="primary">recO</name>
    <name evidence="9" type="ORF">O3P16_09085</name>
</gene>